<dbReference type="Proteomes" id="UP001140087">
    <property type="component" value="Unassembled WGS sequence"/>
</dbReference>
<evidence type="ECO:0000313" key="2">
    <source>
        <dbReference type="Proteomes" id="UP001140087"/>
    </source>
</evidence>
<comment type="caution">
    <text evidence="1">The sequence shown here is derived from an EMBL/GenBank/DDBJ whole genome shotgun (WGS) entry which is preliminary data.</text>
</comment>
<dbReference type="EMBL" id="JANBUN010001325">
    <property type="protein sequence ID" value="KAJ2798602.1"/>
    <property type="molecule type" value="Genomic_DNA"/>
</dbReference>
<proteinExistence type="predicted"/>
<accession>A0ACC1L0W5</accession>
<name>A0ACC1L0W5_9FUNG</name>
<protein>
    <submittedName>
        <fullName evidence="1">Uncharacterized protein</fullName>
    </submittedName>
</protein>
<sequence length="329" mass="37174">MAPPKPATTNGRADAGGDSKARPQKGKQKQREHDDGQELRAQTGGNEEQEGDPAAADGEAVCFICADAVSFYAVGECDHRTCFRCNLRLRVLFKSKACPYCKTELGTVIYTRDPDATFGELSARPDLLEDKDQGIKFECPEARDAAEQTQRCSCPHRKCQHVSADGWKGLKNHVRTQHALQFCDLCLKHKRSFPLEHKLFSKPQLRSHYARGDGAGFTGHPVCEFCRTSFYDNDQLFEHCRSKHEQCFICVRTDGGRHVYYANYLALEEHFNADHFPCKQPACLERKFVVFESELDLQSHDLAEHSSALAGQRARREAKQVNVNFHYST</sequence>
<reference evidence="1" key="1">
    <citation type="submission" date="2022-07" db="EMBL/GenBank/DDBJ databases">
        <title>Phylogenomic reconstructions and comparative analyses of Kickxellomycotina fungi.</title>
        <authorList>
            <person name="Reynolds N.K."/>
            <person name="Stajich J.E."/>
            <person name="Barry K."/>
            <person name="Grigoriev I.V."/>
            <person name="Crous P."/>
            <person name="Smith M.E."/>
        </authorList>
    </citation>
    <scope>NUCLEOTIDE SEQUENCE</scope>
    <source>
        <strain evidence="1">BCRC 34780</strain>
    </source>
</reference>
<keyword evidence="2" id="KW-1185">Reference proteome</keyword>
<organism evidence="1 2">
    <name type="scientific">Coemansia helicoidea</name>
    <dbReference type="NCBI Taxonomy" id="1286919"/>
    <lineage>
        <taxon>Eukaryota</taxon>
        <taxon>Fungi</taxon>
        <taxon>Fungi incertae sedis</taxon>
        <taxon>Zoopagomycota</taxon>
        <taxon>Kickxellomycotina</taxon>
        <taxon>Kickxellomycetes</taxon>
        <taxon>Kickxellales</taxon>
        <taxon>Kickxellaceae</taxon>
        <taxon>Coemansia</taxon>
    </lineage>
</organism>
<gene>
    <name evidence="1" type="ORF">H4R21_003861</name>
</gene>
<evidence type="ECO:0000313" key="1">
    <source>
        <dbReference type="EMBL" id="KAJ2798602.1"/>
    </source>
</evidence>
<feature type="non-terminal residue" evidence="1">
    <location>
        <position position="329"/>
    </location>
</feature>